<keyword evidence="1" id="KW-0732">Signal</keyword>
<proteinExistence type="predicted"/>
<reference evidence="2 3" key="1">
    <citation type="submission" date="2021-06" db="EMBL/GenBank/DDBJ databases">
        <title>Leclercia pneumoniae sp. nov.</title>
        <authorList>
            <person name="Hoenemann M."/>
            <person name="Viehweger A."/>
            <person name="Dietze N."/>
        </authorList>
    </citation>
    <scope>NUCLEOTIDE SEQUENCE [LARGE SCALE GENOMIC DNA]</scope>
    <source>
        <strain evidence="3">49125</strain>
    </source>
</reference>
<feature type="signal peptide" evidence="1">
    <location>
        <begin position="1"/>
        <end position="18"/>
    </location>
</feature>
<accession>A0ABX8K304</accession>
<evidence type="ECO:0000313" key="2">
    <source>
        <dbReference type="EMBL" id="QWW80227.1"/>
    </source>
</evidence>
<organism evidence="2 3">
    <name type="scientific">Leclercia pneumoniae</name>
    <dbReference type="NCBI Taxonomy" id="2815358"/>
    <lineage>
        <taxon>Bacteria</taxon>
        <taxon>Pseudomonadati</taxon>
        <taxon>Pseudomonadota</taxon>
        <taxon>Gammaproteobacteria</taxon>
        <taxon>Enterobacterales</taxon>
        <taxon>Enterobacteriaceae</taxon>
        <taxon>Leclercia</taxon>
    </lineage>
</organism>
<name>A0ABX8K304_9ENTR</name>
<feature type="chain" id="PRO_5045463025" evidence="1">
    <location>
        <begin position="19"/>
        <end position="157"/>
    </location>
</feature>
<keyword evidence="3" id="KW-1185">Reference proteome</keyword>
<dbReference type="EMBL" id="CP076838">
    <property type="protein sequence ID" value="QWW80227.1"/>
    <property type="molecule type" value="Genomic_DNA"/>
</dbReference>
<evidence type="ECO:0000313" key="3">
    <source>
        <dbReference type="Proteomes" id="UP000683497"/>
    </source>
</evidence>
<evidence type="ECO:0000256" key="1">
    <source>
        <dbReference type="SAM" id="SignalP"/>
    </source>
</evidence>
<protein>
    <submittedName>
        <fullName evidence="2">YbjP/YqhG family protein</fullName>
    </submittedName>
</protein>
<sequence length="157" mass="17911">MKKRLAISLALLPFFTWAQPAQSPQDFITLLYNDDGVNLEQLYSPAMRNILHENIRVTPHDKVPYLNFNPLCGCQDGEVKLQKVSGVSPDKRGRHETVLQVFYTLSDERERTLILKLVPDGMSWKIDDFVYPEMGSLKMKLQEVSASLVKQASRKSS</sequence>
<gene>
    <name evidence="2" type="ORF">KQ929_02890</name>
</gene>
<dbReference type="Proteomes" id="UP000683497">
    <property type="component" value="Chromosome"/>
</dbReference>
<dbReference type="RefSeq" id="WP_207292408.1">
    <property type="nucleotide sequence ID" value="NZ_CP071383.1"/>
</dbReference>